<feature type="compositionally biased region" description="Pro residues" evidence="1">
    <location>
        <begin position="1"/>
        <end position="11"/>
    </location>
</feature>
<feature type="compositionally biased region" description="Low complexity" evidence="1">
    <location>
        <begin position="174"/>
        <end position="184"/>
    </location>
</feature>
<dbReference type="OrthoDB" id="10513603at2759"/>
<accession>A0A9W6ZRH0</accession>
<feature type="compositionally biased region" description="Basic and acidic residues" evidence="1">
    <location>
        <begin position="157"/>
        <end position="167"/>
    </location>
</feature>
<feature type="region of interest" description="Disordered" evidence="1">
    <location>
        <begin position="1"/>
        <end position="37"/>
    </location>
</feature>
<evidence type="ECO:0000256" key="1">
    <source>
        <dbReference type="SAM" id="MobiDB-lite"/>
    </source>
</evidence>
<name>A0A9W6ZRH0_9STRA</name>
<evidence type="ECO:0000313" key="3">
    <source>
        <dbReference type="Proteomes" id="UP001165122"/>
    </source>
</evidence>
<gene>
    <name evidence="2" type="ORF">TrLO_g11416</name>
</gene>
<reference evidence="3" key="1">
    <citation type="journal article" date="2023" name="Commun. Biol.">
        <title>Genome analysis of Parmales, the sister group of diatoms, reveals the evolutionary specialization of diatoms from phago-mixotrophs to photoautotrophs.</title>
        <authorList>
            <person name="Ban H."/>
            <person name="Sato S."/>
            <person name="Yoshikawa S."/>
            <person name="Yamada K."/>
            <person name="Nakamura Y."/>
            <person name="Ichinomiya M."/>
            <person name="Sato N."/>
            <person name="Blanc-Mathieu R."/>
            <person name="Endo H."/>
            <person name="Kuwata A."/>
            <person name="Ogata H."/>
        </authorList>
    </citation>
    <scope>NUCLEOTIDE SEQUENCE [LARGE SCALE GENOMIC DNA]</scope>
    <source>
        <strain evidence="3">NIES 3700</strain>
    </source>
</reference>
<keyword evidence="3" id="KW-1185">Reference proteome</keyword>
<dbReference type="Proteomes" id="UP001165122">
    <property type="component" value="Unassembled WGS sequence"/>
</dbReference>
<sequence>MPNMTGPPPLHPNSRRSSPSSRGFKTPTSGSGARRLGAGLAINVDTEEERGRRKGGMRAVVLLDDHKELSRTLGTALTTLLLILLSIVLSSTTSLVTTIQTMQVPATTHNNNNNALGAVLSRSEWAEIHAGEWSAYVSAYYYVIDAPLSSGSASDRQNSHDKEREKSGGGGGDNNSAGNNNNNNKPSRHQSLIITPTPRNSLTAWLDGKLMGVTMPVLSATEALALLSSLPLFVAMPGMVDNVKVNDEGFGSVEGVLEGLFGSGIGVKAGEFYWRYYTASEGTFPFLVEEGEVEIGVVGYLSSLAVHGVATCTFLIALHSVPQLLELNHVPKWAIYLVGFVWLGVDMRPEIGVAAGAGGAAVSQSWKLAGSMVGAMVAGKLCREWFPV</sequence>
<comment type="caution">
    <text evidence="2">The sequence shown here is derived from an EMBL/GenBank/DDBJ whole genome shotgun (WGS) entry which is preliminary data.</text>
</comment>
<evidence type="ECO:0000313" key="2">
    <source>
        <dbReference type="EMBL" id="GMH57031.1"/>
    </source>
</evidence>
<dbReference type="AlphaFoldDB" id="A0A9W6ZRH0"/>
<protein>
    <submittedName>
        <fullName evidence="2">Uncharacterized protein</fullName>
    </submittedName>
</protein>
<feature type="region of interest" description="Disordered" evidence="1">
    <location>
        <begin position="151"/>
        <end position="194"/>
    </location>
</feature>
<dbReference type="EMBL" id="BRXW01000459">
    <property type="protein sequence ID" value="GMH57031.1"/>
    <property type="molecule type" value="Genomic_DNA"/>
</dbReference>
<proteinExistence type="predicted"/>
<organism evidence="2 3">
    <name type="scientific">Triparma laevis f. longispina</name>
    <dbReference type="NCBI Taxonomy" id="1714387"/>
    <lineage>
        <taxon>Eukaryota</taxon>
        <taxon>Sar</taxon>
        <taxon>Stramenopiles</taxon>
        <taxon>Ochrophyta</taxon>
        <taxon>Bolidophyceae</taxon>
        <taxon>Parmales</taxon>
        <taxon>Triparmaceae</taxon>
        <taxon>Triparma</taxon>
    </lineage>
</organism>